<sequence length="126" mass="15112">MIFQIVKKKFKLDQIFQDSDLAFRTRLIMNNVEDLSKSRLEWDMMRKKRNKSKDLSIMLASGEISENPTEICKEIKTFFPELYQCFDFTSLKKCSRFTHRSVYFCEELRCNADRIFTIPPDDNNFI</sequence>
<proteinExistence type="predicted"/>
<name>A0A0K2U824_LEPSM</name>
<accession>A0A0K2U824</accession>
<evidence type="ECO:0000313" key="1">
    <source>
        <dbReference type="EMBL" id="CDW34383.1"/>
    </source>
</evidence>
<protein>
    <submittedName>
        <fullName evidence="1">Uncharacterized protein</fullName>
    </submittedName>
</protein>
<reference evidence="1" key="1">
    <citation type="submission" date="2014-05" db="EMBL/GenBank/DDBJ databases">
        <authorList>
            <person name="Chronopoulou M."/>
        </authorList>
    </citation>
    <scope>NUCLEOTIDE SEQUENCE</scope>
    <source>
        <tissue evidence="1">Whole organism</tissue>
    </source>
</reference>
<organism evidence="1">
    <name type="scientific">Lepeophtheirus salmonis</name>
    <name type="common">Salmon louse</name>
    <name type="synonym">Caligus salmonis</name>
    <dbReference type="NCBI Taxonomy" id="72036"/>
    <lineage>
        <taxon>Eukaryota</taxon>
        <taxon>Metazoa</taxon>
        <taxon>Ecdysozoa</taxon>
        <taxon>Arthropoda</taxon>
        <taxon>Crustacea</taxon>
        <taxon>Multicrustacea</taxon>
        <taxon>Hexanauplia</taxon>
        <taxon>Copepoda</taxon>
        <taxon>Siphonostomatoida</taxon>
        <taxon>Caligidae</taxon>
        <taxon>Lepeophtheirus</taxon>
    </lineage>
</organism>
<dbReference type="EMBL" id="HACA01017022">
    <property type="protein sequence ID" value="CDW34383.1"/>
    <property type="molecule type" value="Transcribed_RNA"/>
</dbReference>
<dbReference type="AlphaFoldDB" id="A0A0K2U824"/>